<dbReference type="AlphaFoldDB" id="A0A7S1MEN7"/>
<organism evidence="3">
    <name type="scientific">Alexandrium catenella</name>
    <name type="common">Red tide dinoflagellate</name>
    <name type="synonym">Gonyaulax catenella</name>
    <dbReference type="NCBI Taxonomy" id="2925"/>
    <lineage>
        <taxon>Eukaryota</taxon>
        <taxon>Sar</taxon>
        <taxon>Alveolata</taxon>
        <taxon>Dinophyceae</taxon>
        <taxon>Gonyaulacales</taxon>
        <taxon>Pyrocystaceae</taxon>
        <taxon>Alexandrium</taxon>
    </lineage>
</organism>
<reference evidence="3" key="1">
    <citation type="submission" date="2021-01" db="EMBL/GenBank/DDBJ databases">
        <authorList>
            <person name="Corre E."/>
            <person name="Pelletier E."/>
            <person name="Niang G."/>
            <person name="Scheremetjew M."/>
            <person name="Finn R."/>
            <person name="Kale V."/>
            <person name="Holt S."/>
            <person name="Cochrane G."/>
            <person name="Meng A."/>
            <person name="Brown T."/>
            <person name="Cohen L."/>
        </authorList>
    </citation>
    <scope>NUCLEOTIDE SEQUENCE</scope>
    <source>
        <strain evidence="3">OF101</strain>
    </source>
</reference>
<keyword evidence="1" id="KW-0175">Coiled coil</keyword>
<accession>A0A7S1MEN7</accession>
<feature type="region of interest" description="Disordered" evidence="2">
    <location>
        <begin position="505"/>
        <end position="541"/>
    </location>
</feature>
<gene>
    <name evidence="3" type="ORF">ACAT0790_LOCUS21526</name>
</gene>
<evidence type="ECO:0000313" key="3">
    <source>
        <dbReference type="EMBL" id="CAD9129695.1"/>
    </source>
</evidence>
<feature type="region of interest" description="Disordered" evidence="2">
    <location>
        <begin position="415"/>
        <end position="465"/>
    </location>
</feature>
<evidence type="ECO:0000256" key="2">
    <source>
        <dbReference type="SAM" id="MobiDB-lite"/>
    </source>
</evidence>
<evidence type="ECO:0000256" key="1">
    <source>
        <dbReference type="SAM" id="Coils"/>
    </source>
</evidence>
<feature type="coiled-coil region" evidence="1">
    <location>
        <begin position="83"/>
        <end position="110"/>
    </location>
</feature>
<proteinExistence type="predicted"/>
<dbReference type="EMBL" id="HBGE01035459">
    <property type="protein sequence ID" value="CAD9129695.1"/>
    <property type="molecule type" value="Transcribed_RNA"/>
</dbReference>
<sequence length="541" mass="60926">MAVMLDTTGDLVLTGHDSFSTLTVDRTGNLALEHEELRNIIRRLARAMNQQHESVTGLQTEMDQVHGELHAIRMQSAHIDSRLSETEDVAREVRIKMERMSEELAELHGLHSQDEVPTREDIQAIHDRCDRLGRQLDEQDLQLTGDSEKAKVQIGHLESQLTKQQQYLDEELEARFTETDDAMLSQKMELEGLQVTMSDLNKRKANRSEMNDMQKVIEFVREEQKSESATLKEAHQNLRKLDDCVSLASENKTQTENLWRAFREEAQEIREWASKTLNELKVAMRSKMDEASALAVFDELQREVRKDKLHFAKATSRVEDGIKHKAEAGDVLRLQDAVQEFRQQTKKPKQLLVGTKCLACNRVATEDTTVESMVDAVLERQRDELYQEVQRALSKTDSGNEVLKFVSVHVGSPKRLHPAGGGAFDGRDASDHGPGSHYVKPATPRVLSRPATQTANIPIRAPPREVPPLVRMAPRRVEGPAPPASARGAVGARRVRDGYMTMRDAVGLSRRPTSPSTAISSDYHEDYVVDEDEITQQPSAA</sequence>
<name>A0A7S1MEN7_ALECA</name>
<feature type="compositionally biased region" description="Polar residues" evidence="2">
    <location>
        <begin position="511"/>
        <end position="520"/>
    </location>
</feature>
<protein>
    <submittedName>
        <fullName evidence="3">Uncharacterized protein</fullName>
    </submittedName>
</protein>